<dbReference type="EMBL" id="JBBCAQ010000006">
    <property type="protein sequence ID" value="KAK7603651.1"/>
    <property type="molecule type" value="Genomic_DNA"/>
</dbReference>
<protein>
    <recommendedName>
        <fullName evidence="1">RAP domain-containing protein</fullName>
    </recommendedName>
</protein>
<comment type="caution">
    <text evidence="2">The sequence shown here is derived from an EMBL/GenBank/DDBJ whole genome shotgun (WGS) entry which is preliminary data.</text>
</comment>
<dbReference type="SMART" id="SM00952">
    <property type="entry name" value="RAP"/>
    <property type="match status" value="1"/>
</dbReference>
<proteinExistence type="predicted"/>
<accession>A0AAN9Y929</accession>
<gene>
    <name evidence="2" type="ORF">V9T40_003650</name>
</gene>
<dbReference type="Proteomes" id="UP001367676">
    <property type="component" value="Unassembled WGS sequence"/>
</dbReference>
<organism evidence="2 3">
    <name type="scientific">Parthenolecanium corni</name>
    <dbReference type="NCBI Taxonomy" id="536013"/>
    <lineage>
        <taxon>Eukaryota</taxon>
        <taxon>Metazoa</taxon>
        <taxon>Ecdysozoa</taxon>
        <taxon>Arthropoda</taxon>
        <taxon>Hexapoda</taxon>
        <taxon>Insecta</taxon>
        <taxon>Pterygota</taxon>
        <taxon>Neoptera</taxon>
        <taxon>Paraneoptera</taxon>
        <taxon>Hemiptera</taxon>
        <taxon>Sternorrhyncha</taxon>
        <taxon>Coccoidea</taxon>
        <taxon>Coccidae</taxon>
        <taxon>Parthenolecanium</taxon>
    </lineage>
</organism>
<dbReference type="AlphaFoldDB" id="A0AAN9Y929"/>
<evidence type="ECO:0000259" key="1">
    <source>
        <dbReference type="SMART" id="SM00952"/>
    </source>
</evidence>
<keyword evidence="3" id="KW-1185">Reference proteome</keyword>
<reference evidence="2 3" key="1">
    <citation type="submission" date="2024-03" db="EMBL/GenBank/DDBJ databases">
        <title>Adaptation during the transition from Ophiocordyceps entomopathogen to insect associate is accompanied by gene loss and intensified selection.</title>
        <authorList>
            <person name="Ward C.M."/>
            <person name="Onetto C.A."/>
            <person name="Borneman A.R."/>
        </authorList>
    </citation>
    <scope>NUCLEOTIDE SEQUENCE [LARGE SCALE GENOMIC DNA]</scope>
    <source>
        <strain evidence="2">AWRI1</strain>
        <tissue evidence="2">Single Adult Female</tissue>
    </source>
</reference>
<name>A0AAN9Y929_9HEMI</name>
<evidence type="ECO:0000313" key="2">
    <source>
        <dbReference type="EMBL" id="KAK7603651.1"/>
    </source>
</evidence>
<sequence length="540" mass="61555">MSNEQIIKDPDFEKLCKDVKKNVRYLNGTELIAILKALLFLNVSANSSLCQNLLQMISKSVNKLTIAQTVFLTFLVKQCSSSPLVDALKIATPVVFEAIIRPQLDKENPDRVFQAFMFAFSESCISESTREFLVDVALKICDKFSTSQAHRMSVALCKVDQTSPSPEQVTLYKYLMDHVADFMSNQLKISEVNLLVGACIKAYTRKSELYFHEKFLENSMQCAVDYQASILEIGNLLRNYSRVSYPCYKLIDYLDEKLAKHPDFEKVGSLEPFIGFLSSCSNCSYKPKFWLSYQERFVELIDKNKTGPIPLIRVVTDLVVMKCWVSSLIDYCFREEFLDSFLRREQNKIDYLALLRLYQAVSTIYPGGYKHNLPSHNVIEEAKKIELDRADFPLEGALSYAVGGYKYVLSGVSTRYGHFIDHVIVRQKSGKLTVINENELKGNCRKTLESLEFPPESQMMGVLLLTPASYCLDGMKIRGNVRLKIHSLEALGVAVIPVSRYGFMRLLDHEKIPYLANKINSRTFAPNLSFQDETLIQLDQ</sequence>
<feature type="domain" description="RAP" evidence="1">
    <location>
        <begin position="462"/>
        <end position="518"/>
    </location>
</feature>
<evidence type="ECO:0000313" key="3">
    <source>
        <dbReference type="Proteomes" id="UP001367676"/>
    </source>
</evidence>
<dbReference type="InterPro" id="IPR013584">
    <property type="entry name" value="RAP"/>
</dbReference>